<protein>
    <submittedName>
        <fullName evidence="2">Uncharacterized protein</fullName>
    </submittedName>
</protein>
<keyword evidence="1" id="KW-0732">Signal</keyword>
<keyword evidence="3" id="KW-1185">Reference proteome</keyword>
<proteinExistence type="predicted"/>
<feature type="chain" id="PRO_5043944984" evidence="1">
    <location>
        <begin position="20"/>
        <end position="641"/>
    </location>
</feature>
<evidence type="ECO:0000256" key="1">
    <source>
        <dbReference type="SAM" id="SignalP"/>
    </source>
</evidence>
<feature type="signal peptide" evidence="1">
    <location>
        <begin position="1"/>
        <end position="19"/>
    </location>
</feature>
<reference evidence="2" key="1">
    <citation type="journal article" date="2023" name="Insect Mol. Biol.">
        <title>Genome sequencing provides insights into the evolution of gene families encoding plant cell wall-degrading enzymes in longhorned beetles.</title>
        <authorList>
            <person name="Shin N.R."/>
            <person name="Okamura Y."/>
            <person name="Kirsch R."/>
            <person name="Pauchet Y."/>
        </authorList>
    </citation>
    <scope>NUCLEOTIDE SEQUENCE</scope>
    <source>
        <strain evidence="2">RBIC_L_NR</strain>
    </source>
</reference>
<dbReference type="EMBL" id="JANEYF010003448">
    <property type="protein sequence ID" value="KAJ8936205.1"/>
    <property type="molecule type" value="Genomic_DNA"/>
</dbReference>
<evidence type="ECO:0000313" key="3">
    <source>
        <dbReference type="Proteomes" id="UP001162156"/>
    </source>
</evidence>
<evidence type="ECO:0000313" key="2">
    <source>
        <dbReference type="EMBL" id="KAJ8936205.1"/>
    </source>
</evidence>
<accession>A0AAV8XCK7</accession>
<name>A0AAV8XCK7_9CUCU</name>
<sequence>MPHGLLLWYMVLTTIGCLALNVDESNEVSISPPINLDANLRKALLKALTDLENEDNEKSGKNEIDKVVEKASASAVSIFTNSEMSTSPTTATTSEIREMKIPFILVQRSQGVQHTPITTVEKEELDPFNDAEQILTSASKSFTLPIQASFSKSNQEIRDGDRGGANLTKDNDEVRTKSIQIETTTIISSTSTEENEAKVEDVQFFSAPLVAAFTVHQDEQGVPKKVEPIYKTNLKKKQDETKLQAHKFSKHEEFNELEKHQQQTGSLIEFQQQKQKALEQEILRLNLNLKQQQQFNQQQKEFFLKQQQEQFRLRNNAQPFHPLVNPTFRQFYTETPILNQFPNHIKNFGLNEQKPVENRFINNAIVSGNSLSGSQQLPSKPPQQFNENIDNSKNVSLLPSITYDPLIEAGKLPLNAQILPVKGPINFHTPIIQTASFQQFHSVPHINPTNPSLINNFNQLQSNHAQFDVNNHQPNRFLSQETQGSNLNNNLNNMSPTSFSLQKSIQSLVQVSPSEKKISTNNFNSLISPLREGNRFFRSNLESNFVSAKNFQQPQSYRFFRSSLESPFGLDNYDQSQVNNYQLSNLLFNSGAFKEKSPEDINLISKVLSLDYLGDNQFESSNRREQRKTFSKLGKDLKEYI</sequence>
<dbReference type="Proteomes" id="UP001162156">
    <property type="component" value="Unassembled WGS sequence"/>
</dbReference>
<comment type="caution">
    <text evidence="2">The sequence shown here is derived from an EMBL/GenBank/DDBJ whole genome shotgun (WGS) entry which is preliminary data.</text>
</comment>
<dbReference type="AlphaFoldDB" id="A0AAV8XCK7"/>
<organism evidence="2 3">
    <name type="scientific">Rhamnusium bicolor</name>
    <dbReference type="NCBI Taxonomy" id="1586634"/>
    <lineage>
        <taxon>Eukaryota</taxon>
        <taxon>Metazoa</taxon>
        <taxon>Ecdysozoa</taxon>
        <taxon>Arthropoda</taxon>
        <taxon>Hexapoda</taxon>
        <taxon>Insecta</taxon>
        <taxon>Pterygota</taxon>
        <taxon>Neoptera</taxon>
        <taxon>Endopterygota</taxon>
        <taxon>Coleoptera</taxon>
        <taxon>Polyphaga</taxon>
        <taxon>Cucujiformia</taxon>
        <taxon>Chrysomeloidea</taxon>
        <taxon>Cerambycidae</taxon>
        <taxon>Lepturinae</taxon>
        <taxon>Rhagiini</taxon>
        <taxon>Rhamnusium</taxon>
    </lineage>
</organism>
<gene>
    <name evidence="2" type="ORF">NQ314_012454</name>
</gene>